<dbReference type="SMART" id="SM00785">
    <property type="entry name" value="AARP2CN"/>
    <property type="match status" value="1"/>
</dbReference>
<evidence type="ECO:0000256" key="2">
    <source>
        <dbReference type="ARBA" id="ARBA00022517"/>
    </source>
</evidence>
<dbReference type="Pfam" id="PF08142">
    <property type="entry name" value="AARP2CN"/>
    <property type="match status" value="1"/>
</dbReference>
<dbReference type="FunCoup" id="K1QU96">
    <property type="interactions" value="1327"/>
</dbReference>
<feature type="domain" description="Bms1-type G" evidence="8">
    <location>
        <begin position="86"/>
        <end position="239"/>
    </location>
</feature>
<dbReference type="GO" id="GO:0030688">
    <property type="term" value="C:preribosome, small subunit precursor"/>
    <property type="evidence" value="ECO:0007669"/>
    <property type="project" value="TreeGrafter"/>
</dbReference>
<dbReference type="InterPro" id="IPR039761">
    <property type="entry name" value="Bms1/Tsr1"/>
</dbReference>
<feature type="compositionally biased region" description="Basic residues" evidence="7">
    <location>
        <begin position="45"/>
        <end position="59"/>
    </location>
</feature>
<dbReference type="GO" id="GO:0003924">
    <property type="term" value="F:GTPase activity"/>
    <property type="evidence" value="ECO:0007669"/>
    <property type="project" value="TreeGrafter"/>
</dbReference>
<dbReference type="AlphaFoldDB" id="K1QU96"/>
<protein>
    <recommendedName>
        <fullName evidence="6">Pre-rRNA-processing protein TSR1 homolog</fullName>
    </recommendedName>
</protein>
<dbReference type="HOGENOM" id="CLU_009858_1_0_1"/>
<dbReference type="PANTHER" id="PTHR12858">
    <property type="entry name" value="RIBOSOME BIOGENESIS PROTEIN"/>
    <property type="match status" value="1"/>
</dbReference>
<sequence length="892" mass="102829">MAADVQQAHRPGALKQQNKSHKHGKHKSKGQLDKETKGRVNVKTATKRNKFLQRKHDRKHHADQIRKQKREEILNQKRSRGGNTSPPQFVVVLLLHEGLGVSSLLDTLKSCDESAIVTQNEQGVIHVSIPRFKQRVSFYVPEFGNLYAVLDSVKVADSLLCVLSPQGGMDDYGEQLLRITLYHFSLQGLKKLAIKKQSEAKKFLQKKIEKWFPHEKLHSLDSEQDGLLVMRNITNQKIKPVHYRDNRPHLIAEEIQFELENEEAPCGTLKVTGYLRGRNMSVNGLVHILGWGDFQMTQIDAVTDPYPLYPKSDRQKENAMEEDSEDVKVLEQADSALQESLQSENVPGEMEGEQTWPTEEEMEEAEAALKAKTKLVKKVPKGTSEYQAAWIVDSEEEIDDDESDDDEDMEDEEMMAMDDSGSESGDGAEFDTLTMTEAGDVANYDQTIDMEEEERMLEKIKEERNHVMFPDEIDTPRERDARDRFQRYRGLKSFRTSPWDPKENLPSDFARIFQFKDFRRTKKRIMKGGEEDGVMSGWYVQIHIANVPKDFMLSYKPGMPVVIFGLLQHEHKMSVLNFLLKRVPEYRPPIKSKDRLIFHVGFRRYSACPIFSQHTNANKHKFERFLAHDTVTMATIFGPISFPPCPVLVFKEQHNGQHELIATGSLHSVNPDRIVTKRIVLSGHPFKINKRSAVVRYMFFNREDIEWFKPVELHTKWGRRGHIREPLGTHGHMKCVFDGHLKSQDTVLMNLYKRMFPKWTYNPTNFILCTAHRRVEYIGIFMIIPRPTLAIIILVICIHLVESQNLDWYKCHPECGANECCLHIWNDFGKRGLYDVLGLRHRRVSNYCAPLLVENDVCYVQHASEQCPCAHGLICVPDPGELHNYLGHCRPG</sequence>
<dbReference type="InterPro" id="IPR012948">
    <property type="entry name" value="AARP2CN"/>
</dbReference>
<comment type="function">
    <text evidence="4">Required during maturation of the 40S ribosomal subunit in the nucleolus.</text>
</comment>
<evidence type="ECO:0000256" key="5">
    <source>
        <dbReference type="ARBA" id="ARBA00038288"/>
    </source>
</evidence>
<feature type="compositionally biased region" description="Basic residues" evidence="7">
    <location>
        <begin position="18"/>
        <end position="29"/>
    </location>
</feature>
<feature type="region of interest" description="Disordered" evidence="7">
    <location>
        <begin position="1"/>
        <end position="68"/>
    </location>
</feature>
<dbReference type="SMART" id="SM01362">
    <property type="entry name" value="DUF663"/>
    <property type="match status" value="1"/>
</dbReference>
<evidence type="ECO:0000313" key="9">
    <source>
        <dbReference type="EMBL" id="EKC25096.1"/>
    </source>
</evidence>
<reference evidence="9" key="1">
    <citation type="journal article" date="2012" name="Nature">
        <title>The oyster genome reveals stress adaptation and complexity of shell formation.</title>
        <authorList>
            <person name="Zhang G."/>
            <person name="Fang X."/>
            <person name="Guo X."/>
            <person name="Li L."/>
            <person name="Luo R."/>
            <person name="Xu F."/>
            <person name="Yang P."/>
            <person name="Zhang L."/>
            <person name="Wang X."/>
            <person name="Qi H."/>
            <person name="Xiong Z."/>
            <person name="Que H."/>
            <person name="Xie Y."/>
            <person name="Holland P.W."/>
            <person name="Paps J."/>
            <person name="Zhu Y."/>
            <person name="Wu F."/>
            <person name="Chen Y."/>
            <person name="Wang J."/>
            <person name="Peng C."/>
            <person name="Meng J."/>
            <person name="Yang L."/>
            <person name="Liu J."/>
            <person name="Wen B."/>
            <person name="Zhang N."/>
            <person name="Huang Z."/>
            <person name="Zhu Q."/>
            <person name="Feng Y."/>
            <person name="Mount A."/>
            <person name="Hedgecock D."/>
            <person name="Xu Z."/>
            <person name="Liu Y."/>
            <person name="Domazet-Loso T."/>
            <person name="Du Y."/>
            <person name="Sun X."/>
            <person name="Zhang S."/>
            <person name="Liu B."/>
            <person name="Cheng P."/>
            <person name="Jiang X."/>
            <person name="Li J."/>
            <person name="Fan D."/>
            <person name="Wang W."/>
            <person name="Fu W."/>
            <person name="Wang T."/>
            <person name="Wang B."/>
            <person name="Zhang J."/>
            <person name="Peng Z."/>
            <person name="Li Y."/>
            <person name="Li N."/>
            <person name="Wang J."/>
            <person name="Chen M."/>
            <person name="He Y."/>
            <person name="Tan F."/>
            <person name="Song X."/>
            <person name="Zheng Q."/>
            <person name="Huang R."/>
            <person name="Yang H."/>
            <person name="Du X."/>
            <person name="Chen L."/>
            <person name="Yang M."/>
            <person name="Gaffney P.M."/>
            <person name="Wang S."/>
            <person name="Luo L."/>
            <person name="She Z."/>
            <person name="Ming Y."/>
            <person name="Huang W."/>
            <person name="Zhang S."/>
            <person name="Huang B."/>
            <person name="Zhang Y."/>
            <person name="Qu T."/>
            <person name="Ni P."/>
            <person name="Miao G."/>
            <person name="Wang J."/>
            <person name="Wang Q."/>
            <person name="Steinberg C.E."/>
            <person name="Wang H."/>
            <person name="Li N."/>
            <person name="Qian L."/>
            <person name="Zhang G."/>
            <person name="Li Y."/>
            <person name="Yang H."/>
            <person name="Liu X."/>
            <person name="Wang J."/>
            <person name="Yin Y."/>
            <person name="Wang J."/>
        </authorList>
    </citation>
    <scope>NUCLEOTIDE SEQUENCE [LARGE SCALE GENOMIC DNA]</scope>
    <source>
        <strain evidence="9">05x7-T-G4-1.051#20</strain>
    </source>
</reference>
<evidence type="ECO:0000256" key="3">
    <source>
        <dbReference type="ARBA" id="ARBA00023242"/>
    </source>
</evidence>
<dbReference type="Pfam" id="PF04950">
    <property type="entry name" value="RIBIOP_C"/>
    <property type="match status" value="1"/>
</dbReference>
<dbReference type="InterPro" id="IPR007034">
    <property type="entry name" value="BMS1_TSR1_C"/>
</dbReference>
<dbReference type="GO" id="GO:0034511">
    <property type="term" value="F:U3 snoRNA binding"/>
    <property type="evidence" value="ECO:0007669"/>
    <property type="project" value="TreeGrafter"/>
</dbReference>
<evidence type="ECO:0000256" key="6">
    <source>
        <dbReference type="ARBA" id="ARBA00040070"/>
    </source>
</evidence>
<gene>
    <name evidence="9" type="ORF">CGI_10009484</name>
</gene>
<dbReference type="GO" id="GO:0005525">
    <property type="term" value="F:GTP binding"/>
    <property type="evidence" value="ECO:0007669"/>
    <property type="project" value="TreeGrafter"/>
</dbReference>
<name>K1QU96_MAGGI</name>
<comment type="similarity">
    <text evidence="5">Belongs to the TRAFAC class translation factor GTPase superfamily. Bms1-like GTPase family. TSR1 subfamily.</text>
</comment>
<evidence type="ECO:0000259" key="8">
    <source>
        <dbReference type="PROSITE" id="PS51714"/>
    </source>
</evidence>
<dbReference type="GO" id="GO:0005730">
    <property type="term" value="C:nucleolus"/>
    <property type="evidence" value="ECO:0007669"/>
    <property type="project" value="UniProtKB-SubCell"/>
</dbReference>
<evidence type="ECO:0000256" key="7">
    <source>
        <dbReference type="SAM" id="MobiDB-lite"/>
    </source>
</evidence>
<dbReference type="InParanoid" id="K1QU96"/>
<proteinExistence type="inferred from homology"/>
<dbReference type="EMBL" id="JH816697">
    <property type="protein sequence ID" value="EKC25096.1"/>
    <property type="molecule type" value="Genomic_DNA"/>
</dbReference>
<dbReference type="Pfam" id="PF22298">
    <property type="entry name" value="Tsr1_G-like"/>
    <property type="match status" value="1"/>
</dbReference>
<comment type="subcellular location">
    <subcellularLocation>
        <location evidence="1">Nucleus</location>
        <location evidence="1">Nucleolus</location>
    </subcellularLocation>
</comment>
<dbReference type="InterPro" id="IPR030387">
    <property type="entry name" value="G_Bms1/Tsr1_dom"/>
</dbReference>
<dbReference type="GO" id="GO:0000479">
    <property type="term" value="P:endonucleolytic cleavage of tricistronic rRNA transcript (SSU-rRNA, 5.8S rRNA, LSU-rRNA)"/>
    <property type="evidence" value="ECO:0007669"/>
    <property type="project" value="TreeGrafter"/>
</dbReference>
<evidence type="ECO:0000256" key="4">
    <source>
        <dbReference type="ARBA" id="ARBA00037087"/>
    </source>
</evidence>
<accession>K1QU96</accession>
<dbReference type="PANTHER" id="PTHR12858:SF1">
    <property type="entry name" value="PRE-RRNA-PROCESSING PROTEIN TSR1 HOMOLOG"/>
    <property type="match status" value="1"/>
</dbReference>
<keyword evidence="2" id="KW-0690">Ribosome biogenesis</keyword>
<evidence type="ECO:0000256" key="1">
    <source>
        <dbReference type="ARBA" id="ARBA00004604"/>
    </source>
</evidence>
<dbReference type="PROSITE" id="PS51714">
    <property type="entry name" value="G_BMS1"/>
    <property type="match status" value="1"/>
</dbReference>
<organism evidence="9">
    <name type="scientific">Magallana gigas</name>
    <name type="common">Pacific oyster</name>
    <name type="synonym">Crassostrea gigas</name>
    <dbReference type="NCBI Taxonomy" id="29159"/>
    <lineage>
        <taxon>Eukaryota</taxon>
        <taxon>Metazoa</taxon>
        <taxon>Spiralia</taxon>
        <taxon>Lophotrochozoa</taxon>
        <taxon>Mollusca</taxon>
        <taxon>Bivalvia</taxon>
        <taxon>Autobranchia</taxon>
        <taxon>Pteriomorphia</taxon>
        <taxon>Ostreida</taxon>
        <taxon>Ostreoidea</taxon>
        <taxon>Ostreidae</taxon>
        <taxon>Magallana</taxon>
    </lineage>
</organism>
<dbReference type="GO" id="GO:0000462">
    <property type="term" value="P:maturation of SSU-rRNA from tricistronic rRNA transcript (SSU-rRNA, 5.8S rRNA, LSU-rRNA)"/>
    <property type="evidence" value="ECO:0007669"/>
    <property type="project" value="TreeGrafter"/>
</dbReference>
<keyword evidence="3" id="KW-0539">Nucleus</keyword>